<dbReference type="EMBL" id="CP036426">
    <property type="protein sequence ID" value="QDV35333.1"/>
    <property type="molecule type" value="Genomic_DNA"/>
</dbReference>
<dbReference type="OrthoDB" id="488107at2"/>
<dbReference type="RefSeq" id="WP_145270866.1">
    <property type="nucleotide sequence ID" value="NZ_CP036426.1"/>
</dbReference>
<evidence type="ECO:0000256" key="1">
    <source>
        <dbReference type="SAM" id="MobiDB-lite"/>
    </source>
</evidence>
<evidence type="ECO:0000313" key="2">
    <source>
        <dbReference type="EMBL" id="QDV35333.1"/>
    </source>
</evidence>
<gene>
    <name evidence="2" type="ORF">ElP_32360</name>
</gene>
<reference evidence="2 3" key="1">
    <citation type="submission" date="2019-02" db="EMBL/GenBank/DDBJ databases">
        <title>Deep-cultivation of Planctomycetes and their phenomic and genomic characterization uncovers novel biology.</title>
        <authorList>
            <person name="Wiegand S."/>
            <person name="Jogler M."/>
            <person name="Boedeker C."/>
            <person name="Pinto D."/>
            <person name="Vollmers J."/>
            <person name="Rivas-Marin E."/>
            <person name="Kohn T."/>
            <person name="Peeters S.H."/>
            <person name="Heuer A."/>
            <person name="Rast P."/>
            <person name="Oberbeckmann S."/>
            <person name="Bunk B."/>
            <person name="Jeske O."/>
            <person name="Meyerdierks A."/>
            <person name="Storesund J.E."/>
            <person name="Kallscheuer N."/>
            <person name="Luecker S."/>
            <person name="Lage O.M."/>
            <person name="Pohl T."/>
            <person name="Merkel B.J."/>
            <person name="Hornburger P."/>
            <person name="Mueller R.-W."/>
            <person name="Bruemmer F."/>
            <person name="Labrenz M."/>
            <person name="Spormann A.M."/>
            <person name="Op den Camp H."/>
            <person name="Overmann J."/>
            <person name="Amann R."/>
            <person name="Jetten M.S.M."/>
            <person name="Mascher T."/>
            <person name="Medema M.H."/>
            <person name="Devos D.P."/>
            <person name="Kaster A.-K."/>
            <person name="Ovreas L."/>
            <person name="Rohde M."/>
            <person name="Galperin M.Y."/>
            <person name="Jogler C."/>
        </authorList>
    </citation>
    <scope>NUCLEOTIDE SEQUENCE [LARGE SCALE GENOMIC DNA]</scope>
    <source>
        <strain evidence="2 3">ElP</strain>
    </source>
</reference>
<evidence type="ECO:0000313" key="3">
    <source>
        <dbReference type="Proteomes" id="UP000317835"/>
    </source>
</evidence>
<organism evidence="2 3">
    <name type="scientific">Tautonia plasticadhaerens</name>
    <dbReference type="NCBI Taxonomy" id="2527974"/>
    <lineage>
        <taxon>Bacteria</taxon>
        <taxon>Pseudomonadati</taxon>
        <taxon>Planctomycetota</taxon>
        <taxon>Planctomycetia</taxon>
        <taxon>Isosphaerales</taxon>
        <taxon>Isosphaeraceae</taxon>
        <taxon>Tautonia</taxon>
    </lineage>
</organism>
<proteinExistence type="predicted"/>
<accession>A0A518H3C1</accession>
<name>A0A518H3C1_9BACT</name>
<dbReference type="AlphaFoldDB" id="A0A518H3C1"/>
<feature type="region of interest" description="Disordered" evidence="1">
    <location>
        <begin position="67"/>
        <end position="91"/>
    </location>
</feature>
<dbReference type="Proteomes" id="UP000317835">
    <property type="component" value="Chromosome"/>
</dbReference>
<sequence>MAANPISDLMYDWLTVLQSKAEGLNAYEKYIQDAQKENSQECVEMLRRLHEQDAKQVEQIRDHLVQMLSKQQGKSSRPAAAGSMRQSEGGG</sequence>
<keyword evidence="3" id="KW-1185">Reference proteome</keyword>
<dbReference type="KEGG" id="tpla:ElP_32360"/>
<protein>
    <submittedName>
        <fullName evidence="2">Uncharacterized protein</fullName>
    </submittedName>
</protein>